<organism evidence="6 7">
    <name type="scientific">Aquabacterium commune</name>
    <dbReference type="NCBI Taxonomy" id="70586"/>
    <lineage>
        <taxon>Bacteria</taxon>
        <taxon>Pseudomonadati</taxon>
        <taxon>Pseudomonadota</taxon>
        <taxon>Betaproteobacteria</taxon>
        <taxon>Burkholderiales</taxon>
        <taxon>Aquabacterium</taxon>
    </lineage>
</organism>
<dbReference type="SUPFAM" id="SSF53335">
    <property type="entry name" value="S-adenosyl-L-methionine-dependent methyltransferases"/>
    <property type="match status" value="1"/>
</dbReference>
<evidence type="ECO:0000256" key="1">
    <source>
        <dbReference type="ARBA" id="ARBA00022603"/>
    </source>
</evidence>
<comment type="caution">
    <text evidence="6">The sequence shown here is derived from an EMBL/GenBank/DDBJ whole genome shotgun (WGS) entry which is preliminary data.</text>
</comment>
<sequence length="219" mass="23813">MMSEDNLKGPNGEDVRSSVSQDAAVSSTDRFYEDHAVEYFSGTSGAQTQFVLDRFLSHLPANAAILDAGCGSGRDLKFFLSRGHCALGIDASTALVQMAAQHSGAPCEVARIESISYEDRFDGIWACASLLHLPRDAFRPALRCLTRALKRGGTLFMAVQEGQGEAILPDGRLYVYYSEDDIRRSLDAAGLAVNELWASRNSADAVHQPVWINVIATVR</sequence>
<dbReference type="InterPro" id="IPR029063">
    <property type="entry name" value="SAM-dependent_MTases_sf"/>
</dbReference>
<dbReference type="GO" id="GO:0032259">
    <property type="term" value="P:methylation"/>
    <property type="evidence" value="ECO:0007669"/>
    <property type="project" value="UniProtKB-KW"/>
</dbReference>
<dbReference type="RefSeq" id="WP_133611141.1">
    <property type="nucleotide sequence ID" value="NZ_SNXW01000013.1"/>
</dbReference>
<dbReference type="GO" id="GO:0008168">
    <property type="term" value="F:methyltransferase activity"/>
    <property type="evidence" value="ECO:0007669"/>
    <property type="project" value="UniProtKB-KW"/>
</dbReference>
<gene>
    <name evidence="6" type="ORF">EV672_1137</name>
</gene>
<evidence type="ECO:0000313" key="7">
    <source>
        <dbReference type="Proteomes" id="UP000294593"/>
    </source>
</evidence>
<dbReference type="Pfam" id="PF13649">
    <property type="entry name" value="Methyltransf_25"/>
    <property type="match status" value="1"/>
</dbReference>
<keyword evidence="1 6" id="KW-0489">Methyltransferase</keyword>
<evidence type="ECO:0000256" key="4">
    <source>
        <dbReference type="SAM" id="MobiDB-lite"/>
    </source>
</evidence>
<feature type="domain" description="Methyltransferase" evidence="5">
    <location>
        <begin position="65"/>
        <end position="153"/>
    </location>
</feature>
<evidence type="ECO:0000256" key="2">
    <source>
        <dbReference type="ARBA" id="ARBA00022679"/>
    </source>
</evidence>
<evidence type="ECO:0000256" key="3">
    <source>
        <dbReference type="ARBA" id="ARBA00022691"/>
    </source>
</evidence>
<accession>A0A4R6R1E0</accession>
<dbReference type="InterPro" id="IPR041698">
    <property type="entry name" value="Methyltransf_25"/>
</dbReference>
<evidence type="ECO:0000259" key="5">
    <source>
        <dbReference type="Pfam" id="PF13649"/>
    </source>
</evidence>
<dbReference type="AlphaFoldDB" id="A0A4R6R1E0"/>
<dbReference type="OrthoDB" id="9804312at2"/>
<reference evidence="6 7" key="1">
    <citation type="submission" date="2019-03" db="EMBL/GenBank/DDBJ databases">
        <title>Genomic Encyclopedia of Type Strains, Phase IV (KMG-IV): sequencing the most valuable type-strain genomes for metagenomic binning, comparative biology and taxonomic classification.</title>
        <authorList>
            <person name="Goeker M."/>
        </authorList>
    </citation>
    <scope>NUCLEOTIDE SEQUENCE [LARGE SCALE GENOMIC DNA]</scope>
    <source>
        <strain evidence="6 7">DSM 11901</strain>
    </source>
</reference>
<dbReference type="EMBL" id="SNXW01000013">
    <property type="protein sequence ID" value="TDP79434.1"/>
    <property type="molecule type" value="Genomic_DNA"/>
</dbReference>
<protein>
    <submittedName>
        <fullName evidence="6">Methyltransferase family protein</fullName>
    </submittedName>
</protein>
<keyword evidence="7" id="KW-1185">Reference proteome</keyword>
<dbReference type="PANTHER" id="PTHR43464:SF19">
    <property type="entry name" value="UBIQUINONE BIOSYNTHESIS O-METHYLTRANSFERASE, MITOCHONDRIAL"/>
    <property type="match status" value="1"/>
</dbReference>
<keyword evidence="3" id="KW-0949">S-adenosyl-L-methionine</keyword>
<feature type="region of interest" description="Disordered" evidence="4">
    <location>
        <begin position="1"/>
        <end position="20"/>
    </location>
</feature>
<dbReference type="Proteomes" id="UP000294593">
    <property type="component" value="Unassembled WGS sequence"/>
</dbReference>
<proteinExistence type="predicted"/>
<evidence type="ECO:0000313" key="6">
    <source>
        <dbReference type="EMBL" id="TDP79434.1"/>
    </source>
</evidence>
<dbReference type="Gene3D" id="3.40.50.150">
    <property type="entry name" value="Vaccinia Virus protein VP39"/>
    <property type="match status" value="1"/>
</dbReference>
<feature type="compositionally biased region" description="Basic and acidic residues" evidence="4">
    <location>
        <begin position="1"/>
        <end position="16"/>
    </location>
</feature>
<keyword evidence="2 6" id="KW-0808">Transferase</keyword>
<name>A0A4R6R1E0_9BURK</name>
<dbReference type="PANTHER" id="PTHR43464">
    <property type="entry name" value="METHYLTRANSFERASE"/>
    <property type="match status" value="1"/>
</dbReference>
<dbReference type="CDD" id="cd02440">
    <property type="entry name" value="AdoMet_MTases"/>
    <property type="match status" value="1"/>
</dbReference>